<gene>
    <name evidence="2" type="ORF">BSYN_17750</name>
</gene>
<evidence type="ECO:0000256" key="1">
    <source>
        <dbReference type="SAM" id="Phobius"/>
    </source>
</evidence>
<organism evidence="2 3">
    <name type="scientific">Bacteroides sedimenti</name>
    <dbReference type="NCBI Taxonomy" id="2136147"/>
    <lineage>
        <taxon>Bacteria</taxon>
        <taxon>Pseudomonadati</taxon>
        <taxon>Bacteroidota</taxon>
        <taxon>Bacteroidia</taxon>
        <taxon>Bacteroidales</taxon>
        <taxon>Bacteroidaceae</taxon>
        <taxon>Bacteroides</taxon>
    </lineage>
</organism>
<protein>
    <submittedName>
        <fullName evidence="2">Uncharacterized protein</fullName>
    </submittedName>
</protein>
<feature type="transmembrane region" description="Helical" evidence="1">
    <location>
        <begin position="28"/>
        <end position="49"/>
    </location>
</feature>
<keyword evidence="1" id="KW-0812">Transmembrane</keyword>
<feature type="transmembrane region" description="Helical" evidence="1">
    <location>
        <begin position="115"/>
        <end position="134"/>
    </location>
</feature>
<keyword evidence="1" id="KW-0472">Membrane</keyword>
<dbReference type="Proteomes" id="UP001496674">
    <property type="component" value="Chromosome"/>
</dbReference>
<proteinExistence type="predicted"/>
<keyword evidence="3" id="KW-1185">Reference proteome</keyword>
<reference evidence="2 3" key="1">
    <citation type="submission" date="2023-04" db="EMBL/GenBank/DDBJ databases">
        <title>Draft genome sequence of acteroides sedimenti strain YN3PY1.</title>
        <authorList>
            <person name="Yoshida N."/>
        </authorList>
    </citation>
    <scope>NUCLEOTIDE SEQUENCE [LARGE SCALE GENOMIC DNA]</scope>
    <source>
        <strain evidence="2 3">YN3PY1</strain>
    </source>
</reference>
<name>A0ABM8IC01_9BACE</name>
<dbReference type="EMBL" id="AP028055">
    <property type="protein sequence ID" value="BEG99510.1"/>
    <property type="molecule type" value="Genomic_DNA"/>
</dbReference>
<feature type="transmembrane region" description="Helical" evidence="1">
    <location>
        <begin position="56"/>
        <end position="75"/>
    </location>
</feature>
<sequence length="145" mass="16267">MNKYVNHLKMQEMTIKSLKLALKFWQEIVFVVPIGFGLTALAKAAILGYAMDGWDIFLVCIFLPLLISLIGQFFWKSRALASVLSVLLGISSFVVILMAFYGINTTSIKMTMIQSIIMLIWGIIGVIAAIRMTVPQNKFVPDNYN</sequence>
<accession>A0ABM8IC01</accession>
<feature type="transmembrane region" description="Helical" evidence="1">
    <location>
        <begin position="81"/>
        <end position="103"/>
    </location>
</feature>
<evidence type="ECO:0000313" key="3">
    <source>
        <dbReference type="Proteomes" id="UP001496674"/>
    </source>
</evidence>
<keyword evidence="1" id="KW-1133">Transmembrane helix</keyword>
<evidence type="ECO:0000313" key="2">
    <source>
        <dbReference type="EMBL" id="BEG99510.1"/>
    </source>
</evidence>